<dbReference type="AlphaFoldDB" id="A0A6N8JFU5"/>
<evidence type="ECO:0000313" key="2">
    <source>
        <dbReference type="Proteomes" id="UP000468388"/>
    </source>
</evidence>
<accession>A0A6N8JFU5</accession>
<reference evidence="1 2" key="1">
    <citation type="submission" date="2019-12" db="EMBL/GenBank/DDBJ databases">
        <title>The draft genomic sequence of strain Chitinophaga oryziterrae JCM 16595.</title>
        <authorList>
            <person name="Zhang X."/>
        </authorList>
    </citation>
    <scope>NUCLEOTIDE SEQUENCE [LARGE SCALE GENOMIC DNA]</scope>
    <source>
        <strain evidence="1 2">JCM 16595</strain>
    </source>
</reference>
<evidence type="ECO:0000313" key="1">
    <source>
        <dbReference type="EMBL" id="MVT43209.1"/>
    </source>
</evidence>
<dbReference type="EMBL" id="WRXO01000007">
    <property type="protein sequence ID" value="MVT43209.1"/>
    <property type="molecule type" value="Genomic_DNA"/>
</dbReference>
<protein>
    <submittedName>
        <fullName evidence="1">Uncharacterized protein</fullName>
    </submittedName>
</protein>
<dbReference type="RefSeq" id="WP_157301823.1">
    <property type="nucleotide sequence ID" value="NZ_BAAAZB010000026.1"/>
</dbReference>
<proteinExistence type="predicted"/>
<dbReference type="Proteomes" id="UP000468388">
    <property type="component" value="Unassembled WGS sequence"/>
</dbReference>
<dbReference type="OrthoDB" id="672617at2"/>
<comment type="caution">
    <text evidence="1">The sequence shown here is derived from an EMBL/GenBank/DDBJ whole genome shotgun (WGS) entry which is preliminary data.</text>
</comment>
<organism evidence="1 2">
    <name type="scientific">Chitinophaga oryziterrae</name>
    <dbReference type="NCBI Taxonomy" id="1031224"/>
    <lineage>
        <taxon>Bacteria</taxon>
        <taxon>Pseudomonadati</taxon>
        <taxon>Bacteroidota</taxon>
        <taxon>Chitinophagia</taxon>
        <taxon>Chitinophagales</taxon>
        <taxon>Chitinophagaceae</taxon>
        <taxon>Chitinophaga</taxon>
    </lineage>
</organism>
<gene>
    <name evidence="1" type="ORF">GO495_21610</name>
</gene>
<keyword evidence="2" id="KW-1185">Reference proteome</keyword>
<sequence>MDKLSEEEKNALKLLTEKSRNDYKAFEKFRKEEYPKKSLEERIDYWAGLIRKNMKWQGESTGDEYDGMFTKEWFDENVEFDPEFDKIFSAVAKKLELDMNKVLEIKKG</sequence>
<name>A0A6N8JFU5_9BACT</name>